<feature type="transmembrane region" description="Helical" evidence="1">
    <location>
        <begin position="12"/>
        <end position="31"/>
    </location>
</feature>
<proteinExistence type="predicted"/>
<organism evidence="2">
    <name type="scientific">Clostridium botulinum</name>
    <dbReference type="NCBI Taxonomy" id="1491"/>
    <lineage>
        <taxon>Bacteria</taxon>
        <taxon>Bacillati</taxon>
        <taxon>Bacillota</taxon>
        <taxon>Clostridia</taxon>
        <taxon>Eubacteriales</taxon>
        <taxon>Clostridiaceae</taxon>
        <taxon>Clostridium</taxon>
    </lineage>
</organism>
<evidence type="ECO:0008006" key="5">
    <source>
        <dbReference type="Google" id="ProtNLM"/>
    </source>
</evidence>
<accession>A0A077K2X7</accession>
<dbReference type="AlphaFoldDB" id="A0A077K2X7"/>
<dbReference type="EMBL" id="SWRJ01000013">
    <property type="protein sequence ID" value="NFI23471.1"/>
    <property type="molecule type" value="Genomic_DNA"/>
</dbReference>
<dbReference type="Proteomes" id="UP000482543">
    <property type="component" value="Unassembled WGS sequence"/>
</dbReference>
<geneLocation type="plasmid" evidence="2">
    <name>pCB111</name>
</geneLocation>
<evidence type="ECO:0000313" key="2">
    <source>
        <dbReference type="EMBL" id="BAP25843.1"/>
    </source>
</evidence>
<keyword evidence="2" id="KW-0614">Plasmid</keyword>
<keyword evidence="1" id="KW-0812">Transmembrane</keyword>
<evidence type="ECO:0000256" key="1">
    <source>
        <dbReference type="SAM" id="Phobius"/>
    </source>
</evidence>
<evidence type="ECO:0000313" key="3">
    <source>
        <dbReference type="EMBL" id="NFI23471.1"/>
    </source>
</evidence>
<gene>
    <name evidence="3" type="ORF">FC964_19380</name>
</gene>
<sequence length="130" mass="14564">MKNILTLKEKSILNNGLIGVIFIIMGILQLFKINPILELIIGVIAVIGLFLSCISFFIKTESEDEMAEYNKNRASATIYTVLLIVFTICVLVSTHTDQWTINLKIISPFLLGGFNLSECILFCIYEKVGD</sequence>
<feature type="transmembrane region" description="Helical" evidence="1">
    <location>
        <begin position="105"/>
        <end position="125"/>
    </location>
</feature>
<feature type="transmembrane region" description="Helical" evidence="1">
    <location>
        <begin position="37"/>
        <end position="58"/>
    </location>
</feature>
<reference evidence="3 4" key="2">
    <citation type="submission" date="2019-04" db="EMBL/GenBank/DDBJ databases">
        <title>Genome sequencing of Clostridium botulinum Groups I-IV and Clostridium butyricum.</title>
        <authorList>
            <person name="Brunt J."/>
            <person name="Van Vliet A.H.M."/>
            <person name="Stringer S.C."/>
            <person name="Carter A.T."/>
            <person name="Peck M.W."/>
        </authorList>
    </citation>
    <scope>NUCLEOTIDE SEQUENCE [LARGE SCALE GENOMIC DNA]</scope>
    <source>
        <strain evidence="3 4">IFR 15/034</strain>
    </source>
</reference>
<reference evidence="2" key="1">
    <citation type="submission" date="2013-09" db="EMBL/GenBank/DDBJ databases">
        <title>Analysis of type B2 neurotoxin-encoding plasmid in Clostridium botulinum.</title>
        <authorList>
            <person name="Hosomi K."/>
            <person name="Sakaguchi Y."/>
            <person name="Gotoh K."/>
            <person name="Nakamura K."/>
            <person name="Kohda T."/>
            <person name="Mukamoto M."/>
            <person name="Iida T."/>
            <person name="Kozaki S."/>
        </authorList>
    </citation>
    <scope>NUCLEOTIDE SEQUENCE</scope>
    <source>
        <strain evidence="2">111</strain>
        <plasmid evidence="2">pCB111</plasmid>
    </source>
</reference>
<evidence type="ECO:0000313" key="4">
    <source>
        <dbReference type="Proteomes" id="UP000482543"/>
    </source>
</evidence>
<keyword evidence="1" id="KW-0472">Membrane</keyword>
<name>A0A077K2X7_CLOBO</name>
<keyword evidence="1" id="KW-1133">Transmembrane helix</keyword>
<dbReference type="RefSeq" id="WP_032072577.1">
    <property type="nucleotide sequence ID" value="NC_025146.1"/>
</dbReference>
<feature type="transmembrane region" description="Helical" evidence="1">
    <location>
        <begin position="74"/>
        <end position="93"/>
    </location>
</feature>
<dbReference type="EMBL" id="AB855771">
    <property type="protein sequence ID" value="BAP25843.1"/>
    <property type="molecule type" value="Genomic_DNA"/>
</dbReference>
<protein>
    <recommendedName>
        <fullName evidence="5">DUF2178 domain-containing protein</fullName>
    </recommendedName>
</protein>